<dbReference type="CDD" id="cd09272">
    <property type="entry name" value="RNase_HI_RT_Ty1"/>
    <property type="match status" value="1"/>
</dbReference>
<name>A0A151T848_CAJCA</name>
<evidence type="ECO:0000313" key="2">
    <source>
        <dbReference type="Proteomes" id="UP000075243"/>
    </source>
</evidence>
<dbReference type="AlphaFoldDB" id="A0A151T848"/>
<dbReference type="Gramene" id="C.cajan_17294.t">
    <property type="protein sequence ID" value="C.cajan_17294.t"/>
    <property type="gene ID" value="C.cajan_17294"/>
</dbReference>
<sequence length="222" mass="25053">MYGIFVCQRKHACEVIARFGMDKSNFVKNPIVPGTQLYKNAAGVKVDEKIFKQVIGSLMYLAATHPDLMYVVSLISRFMSCPTKQHWLAAKRILRYFEGSTELGIFYKNGGCTDLVAYTGSDFAGDLNDRRSTSRFIFLLGPRAVSWSSKKQPVVTLSTTEVEYIAAAFCACWRIWLTRVLEKLGHKEGKSTLIKCDNISTIKLSKNPILHGRSKHIDIRFS</sequence>
<reference evidence="1 2" key="1">
    <citation type="journal article" date="2012" name="Nat. Biotechnol.">
        <title>Draft genome sequence of pigeonpea (Cajanus cajan), an orphan legume crop of resource-poor farmers.</title>
        <authorList>
            <person name="Varshney R.K."/>
            <person name="Chen W."/>
            <person name="Li Y."/>
            <person name="Bharti A.K."/>
            <person name="Saxena R.K."/>
            <person name="Schlueter J.A."/>
            <person name="Donoghue M.T."/>
            <person name="Azam S."/>
            <person name="Fan G."/>
            <person name="Whaley A.M."/>
            <person name="Farmer A.D."/>
            <person name="Sheridan J."/>
            <person name="Iwata A."/>
            <person name="Tuteja R."/>
            <person name="Penmetsa R.V."/>
            <person name="Wu W."/>
            <person name="Upadhyaya H.D."/>
            <person name="Yang S.P."/>
            <person name="Shah T."/>
            <person name="Saxena K.B."/>
            <person name="Michael T."/>
            <person name="McCombie W.R."/>
            <person name="Yang B."/>
            <person name="Zhang G."/>
            <person name="Yang H."/>
            <person name="Wang J."/>
            <person name="Spillane C."/>
            <person name="Cook D.R."/>
            <person name="May G.D."/>
            <person name="Xu X."/>
            <person name="Jackson S.A."/>
        </authorList>
    </citation>
    <scope>NUCLEOTIDE SEQUENCE [LARGE SCALE GENOMIC DNA]</scope>
    <source>
        <strain evidence="2">cv. Asha</strain>
    </source>
</reference>
<dbReference type="Proteomes" id="UP000075243">
    <property type="component" value="Chromosome 8"/>
</dbReference>
<keyword evidence="2" id="KW-1185">Reference proteome</keyword>
<dbReference type="EMBL" id="CM003610">
    <property type="protein sequence ID" value="KYP63238.1"/>
    <property type="molecule type" value="Genomic_DNA"/>
</dbReference>
<proteinExistence type="predicted"/>
<accession>A0A151T848</accession>
<dbReference type="PANTHER" id="PTHR11439:SF517">
    <property type="entry name" value="CYSTEINE-RICH RLK (RECEPTOR-LIKE PROTEIN KINASE) 8"/>
    <property type="match status" value="1"/>
</dbReference>
<protein>
    <submittedName>
        <fullName evidence="1">Retrovirus-related Pol polyprotein from transposon TNT 1-94</fullName>
    </submittedName>
</protein>
<organism evidence="1 2">
    <name type="scientific">Cajanus cajan</name>
    <name type="common">Pigeon pea</name>
    <name type="synonym">Cajanus indicus</name>
    <dbReference type="NCBI Taxonomy" id="3821"/>
    <lineage>
        <taxon>Eukaryota</taxon>
        <taxon>Viridiplantae</taxon>
        <taxon>Streptophyta</taxon>
        <taxon>Embryophyta</taxon>
        <taxon>Tracheophyta</taxon>
        <taxon>Spermatophyta</taxon>
        <taxon>Magnoliopsida</taxon>
        <taxon>eudicotyledons</taxon>
        <taxon>Gunneridae</taxon>
        <taxon>Pentapetalae</taxon>
        <taxon>rosids</taxon>
        <taxon>fabids</taxon>
        <taxon>Fabales</taxon>
        <taxon>Fabaceae</taxon>
        <taxon>Papilionoideae</taxon>
        <taxon>50 kb inversion clade</taxon>
        <taxon>NPAAA clade</taxon>
        <taxon>indigoferoid/millettioid clade</taxon>
        <taxon>Phaseoleae</taxon>
        <taxon>Cajanus</taxon>
    </lineage>
</organism>
<evidence type="ECO:0000313" key="1">
    <source>
        <dbReference type="EMBL" id="KYP63238.1"/>
    </source>
</evidence>
<dbReference type="PANTHER" id="PTHR11439">
    <property type="entry name" value="GAG-POL-RELATED RETROTRANSPOSON"/>
    <property type="match status" value="1"/>
</dbReference>
<gene>
    <name evidence="1" type="ORF">KK1_017805</name>
</gene>